<evidence type="ECO:0000313" key="3">
    <source>
        <dbReference type="Proteomes" id="UP000499080"/>
    </source>
</evidence>
<evidence type="ECO:0000313" key="2">
    <source>
        <dbReference type="EMBL" id="GBO04844.1"/>
    </source>
</evidence>
<dbReference type="AlphaFoldDB" id="A0A4Y2TYP6"/>
<dbReference type="InterPro" id="IPR000477">
    <property type="entry name" value="RT_dom"/>
</dbReference>
<dbReference type="SUPFAM" id="SSF56672">
    <property type="entry name" value="DNA/RNA polymerases"/>
    <property type="match status" value="1"/>
</dbReference>
<gene>
    <name evidence="2" type="primary">PO11_193</name>
    <name evidence="2" type="ORF">AVEN_102220_1</name>
</gene>
<dbReference type="PROSITE" id="PS50878">
    <property type="entry name" value="RT_POL"/>
    <property type="match status" value="1"/>
</dbReference>
<accession>A0A4Y2TYP6</accession>
<protein>
    <submittedName>
        <fullName evidence="2">Retrovirus-related Pol polyprotein from type-1 retrotransposable element R1</fullName>
    </submittedName>
</protein>
<proteinExistence type="predicted"/>
<comment type="caution">
    <text evidence="2">The sequence shown here is derived from an EMBL/GenBank/DDBJ whole genome shotgun (WGS) entry which is preliminary data.</text>
</comment>
<dbReference type="Pfam" id="PF00078">
    <property type="entry name" value="RVT_1"/>
    <property type="match status" value="1"/>
</dbReference>
<organism evidence="2 3">
    <name type="scientific">Araneus ventricosus</name>
    <name type="common">Orbweaver spider</name>
    <name type="synonym">Epeira ventricosa</name>
    <dbReference type="NCBI Taxonomy" id="182803"/>
    <lineage>
        <taxon>Eukaryota</taxon>
        <taxon>Metazoa</taxon>
        <taxon>Ecdysozoa</taxon>
        <taxon>Arthropoda</taxon>
        <taxon>Chelicerata</taxon>
        <taxon>Arachnida</taxon>
        <taxon>Araneae</taxon>
        <taxon>Araneomorphae</taxon>
        <taxon>Entelegynae</taxon>
        <taxon>Araneoidea</taxon>
        <taxon>Araneidae</taxon>
        <taxon>Araneus</taxon>
    </lineage>
</organism>
<dbReference type="InterPro" id="IPR043502">
    <property type="entry name" value="DNA/RNA_pol_sf"/>
</dbReference>
<keyword evidence="3" id="KW-1185">Reference proteome</keyword>
<name>A0A4Y2TYP6_ARAVE</name>
<feature type="domain" description="Reverse transcriptase" evidence="1">
    <location>
        <begin position="266"/>
        <end position="527"/>
    </location>
</feature>
<evidence type="ECO:0000259" key="1">
    <source>
        <dbReference type="PROSITE" id="PS50878"/>
    </source>
</evidence>
<dbReference type="OrthoDB" id="6437707at2759"/>
<dbReference type="PANTHER" id="PTHR19446">
    <property type="entry name" value="REVERSE TRANSCRIPTASES"/>
    <property type="match status" value="1"/>
</dbReference>
<dbReference type="Proteomes" id="UP000499080">
    <property type="component" value="Unassembled WGS sequence"/>
</dbReference>
<sequence>MAARAAKIRDGKVEIRKEHIEIYKITHFQNSRKTFQQKQCTGTNSLKPKETDGLTAARRSRRTNLLESTLIQPNKRQFQLNAVRKEDGSLTTTIEEALHELLRYHFPDDDHQDSPAQADIRRNCRIPPSSPDDPPFSPLEVKTAVAEIRSKKAPDPDGLYGDVIKAVFAINPNFLVDLFNCCLERGYFPKRWRTAQLVLFNKPKKDDMDPSAFRPIYDPPFSPLEVKTAVGEIRSKKAPGPDGLYGDVIKAAFAINPNYLVDLFNCCLERGYFPKIWRTAQLVLFNKPKKDDMDPSAFRPICLLDALGKVLDKLVTKRLYFYLLSHQHLHGMQFGFMPGKSATDAVLELKTWIHTARAEEKHSVIISLDIQSAFSRVWWPLVLHNLRQMDCPKNIFRMIASFLEDRSVSFSYGNEVSTKSYTIGCPQGSNSGPLLWLLIANEALRLTFEDDVKILAYADDFYLFVAASGKQTIQKKVQTALATLEHWNQGAKVQFAHSKTQLIPFGKKGRQKQPPVLLIFRKGDQAE</sequence>
<dbReference type="GO" id="GO:0071897">
    <property type="term" value="P:DNA biosynthetic process"/>
    <property type="evidence" value="ECO:0007669"/>
    <property type="project" value="UniProtKB-ARBA"/>
</dbReference>
<reference evidence="2 3" key="1">
    <citation type="journal article" date="2019" name="Sci. Rep.">
        <title>Orb-weaving spider Araneus ventricosus genome elucidates the spidroin gene catalogue.</title>
        <authorList>
            <person name="Kono N."/>
            <person name="Nakamura H."/>
            <person name="Ohtoshi R."/>
            <person name="Moran D.A.P."/>
            <person name="Shinohara A."/>
            <person name="Yoshida Y."/>
            <person name="Fujiwara M."/>
            <person name="Mori M."/>
            <person name="Tomita M."/>
            <person name="Arakawa K."/>
        </authorList>
    </citation>
    <scope>NUCLEOTIDE SEQUENCE [LARGE SCALE GENOMIC DNA]</scope>
</reference>
<dbReference type="CDD" id="cd01650">
    <property type="entry name" value="RT_nLTR_like"/>
    <property type="match status" value="1"/>
</dbReference>
<dbReference type="EMBL" id="BGPR01031646">
    <property type="protein sequence ID" value="GBO04844.1"/>
    <property type="molecule type" value="Genomic_DNA"/>
</dbReference>